<dbReference type="InterPro" id="IPR047197">
    <property type="entry name" value="THYN1-like_EVE"/>
</dbReference>
<evidence type="ECO:0000259" key="1">
    <source>
        <dbReference type="Pfam" id="PF01878"/>
    </source>
</evidence>
<sequence>MKSEPDAYSIDDLKRDGQIRWSGVRNYEARNIMRDKMNIGDRAFFYHSNVKPPVIAGEMEVCTEPYPDPLQFDPDSKYFDPKSSESDPRWQLIDVKFIQKFEKPVTRDELKEHEDLLEMQLFKRNRLSITEVTEEQYKKVLKLADE</sequence>
<comment type="caution">
    <text evidence="2">The sequence shown here is derived from an EMBL/GenBank/DDBJ whole genome shotgun (WGS) entry which is preliminary data.</text>
</comment>
<protein>
    <submittedName>
        <fullName evidence="2">EVE domain-containing protein</fullName>
    </submittedName>
</protein>
<dbReference type="EMBL" id="PISP01000003">
    <property type="protein sequence ID" value="PKD43408.1"/>
    <property type="molecule type" value="Genomic_DNA"/>
</dbReference>
<dbReference type="PANTHER" id="PTHR14087">
    <property type="entry name" value="THYMOCYTE NUCLEAR PROTEIN 1"/>
    <property type="match status" value="1"/>
</dbReference>
<evidence type="ECO:0000313" key="3">
    <source>
        <dbReference type="Proteomes" id="UP000233398"/>
    </source>
</evidence>
<keyword evidence="3" id="KW-1185">Reference proteome</keyword>
<dbReference type="Proteomes" id="UP000233398">
    <property type="component" value="Unassembled WGS sequence"/>
</dbReference>
<dbReference type="InterPro" id="IPR015947">
    <property type="entry name" value="PUA-like_sf"/>
</dbReference>
<gene>
    <name evidence="2" type="ORF">CWD77_10055</name>
</gene>
<organism evidence="2 3">
    <name type="scientific">Rhodohalobacter barkolensis</name>
    <dbReference type="NCBI Taxonomy" id="2053187"/>
    <lineage>
        <taxon>Bacteria</taxon>
        <taxon>Pseudomonadati</taxon>
        <taxon>Balneolota</taxon>
        <taxon>Balneolia</taxon>
        <taxon>Balneolales</taxon>
        <taxon>Balneolaceae</taxon>
        <taxon>Rhodohalobacter</taxon>
    </lineage>
</organism>
<dbReference type="SUPFAM" id="SSF88697">
    <property type="entry name" value="PUA domain-like"/>
    <property type="match status" value="1"/>
</dbReference>
<dbReference type="CDD" id="cd21133">
    <property type="entry name" value="EVE"/>
    <property type="match status" value="1"/>
</dbReference>
<dbReference type="InterPro" id="IPR002740">
    <property type="entry name" value="EVE_domain"/>
</dbReference>
<dbReference type="PANTHER" id="PTHR14087:SF7">
    <property type="entry name" value="THYMOCYTE NUCLEAR PROTEIN 1"/>
    <property type="match status" value="1"/>
</dbReference>
<dbReference type="Pfam" id="PF01878">
    <property type="entry name" value="EVE"/>
    <property type="match status" value="1"/>
</dbReference>
<reference evidence="2 3" key="1">
    <citation type="submission" date="2017-11" db="EMBL/GenBank/DDBJ databases">
        <title>Rhodohalobacter 15182 sp. nov., isolated from a salt lake.</title>
        <authorList>
            <person name="Han S."/>
        </authorList>
    </citation>
    <scope>NUCLEOTIDE SEQUENCE [LARGE SCALE GENOMIC DNA]</scope>
    <source>
        <strain evidence="2 3">15182</strain>
    </source>
</reference>
<evidence type="ECO:0000313" key="2">
    <source>
        <dbReference type="EMBL" id="PKD43408.1"/>
    </source>
</evidence>
<dbReference type="InterPro" id="IPR052181">
    <property type="entry name" value="5hmC_binding"/>
</dbReference>
<name>A0A2N0VGY9_9BACT</name>
<dbReference type="Gene3D" id="3.10.590.10">
    <property type="entry name" value="ph1033 like domains"/>
    <property type="match status" value="1"/>
</dbReference>
<dbReference type="OrthoDB" id="9791347at2"/>
<dbReference type="AlphaFoldDB" id="A0A2N0VGY9"/>
<feature type="domain" description="EVE" evidence="1">
    <location>
        <begin position="1"/>
        <end position="143"/>
    </location>
</feature>
<accession>A0A2N0VGY9</accession>
<proteinExistence type="predicted"/>